<dbReference type="Proteomes" id="UP000320095">
    <property type="component" value="Unassembled WGS sequence"/>
</dbReference>
<accession>A0A502EC12</accession>
<keyword evidence="2" id="KW-1185">Reference proteome</keyword>
<dbReference type="AlphaFoldDB" id="A0A502EC12"/>
<dbReference type="SUPFAM" id="SSF51197">
    <property type="entry name" value="Clavaminate synthase-like"/>
    <property type="match status" value="1"/>
</dbReference>
<dbReference type="Gene3D" id="2.60.120.620">
    <property type="entry name" value="q2cbj1_9rhob like domain"/>
    <property type="match status" value="1"/>
</dbReference>
<organism evidence="1 2">
    <name type="scientific">Mycolicibacterium hodleri</name>
    <dbReference type="NCBI Taxonomy" id="49897"/>
    <lineage>
        <taxon>Bacteria</taxon>
        <taxon>Bacillati</taxon>
        <taxon>Actinomycetota</taxon>
        <taxon>Actinomycetes</taxon>
        <taxon>Mycobacteriales</taxon>
        <taxon>Mycobacteriaceae</taxon>
        <taxon>Mycolicibacterium</taxon>
    </lineage>
</organism>
<name>A0A502EC12_9MYCO</name>
<sequence length="76" mass="8565">MANTGRRREIDAIAANLAMPDRHTRDDLDRTGLVRLEGVIPPEWLAAARADVDRFIARHGSGEHSMVDTDRWECPI</sequence>
<dbReference type="EMBL" id="RCZG01000004">
    <property type="protein sequence ID" value="TPG34549.1"/>
    <property type="molecule type" value="Genomic_DNA"/>
</dbReference>
<evidence type="ECO:0000313" key="2">
    <source>
        <dbReference type="Proteomes" id="UP000320095"/>
    </source>
</evidence>
<reference evidence="1 2" key="1">
    <citation type="journal article" date="2019" name="Environ. Microbiol.">
        <title>Species interactions and distinct microbial communities in high Arctic permafrost affected cryosols are associated with the CH4 and CO2 gas fluxes.</title>
        <authorList>
            <person name="Altshuler I."/>
            <person name="Hamel J."/>
            <person name="Turney S."/>
            <person name="Magnuson E."/>
            <person name="Levesque R."/>
            <person name="Greer C."/>
            <person name="Whyte L.G."/>
        </authorList>
    </citation>
    <scope>NUCLEOTIDE SEQUENCE [LARGE SCALE GENOMIC DNA]</scope>
    <source>
        <strain evidence="1 2">S5.20</strain>
    </source>
</reference>
<proteinExistence type="predicted"/>
<comment type="caution">
    <text evidence="1">The sequence shown here is derived from an EMBL/GenBank/DDBJ whole genome shotgun (WGS) entry which is preliminary data.</text>
</comment>
<protein>
    <submittedName>
        <fullName evidence="1">Uncharacterized protein</fullName>
    </submittedName>
</protein>
<evidence type="ECO:0000313" key="1">
    <source>
        <dbReference type="EMBL" id="TPG34549.1"/>
    </source>
</evidence>
<dbReference type="RefSeq" id="WP_140691448.1">
    <property type="nucleotide sequence ID" value="NZ_RCZG01000004.1"/>
</dbReference>
<gene>
    <name evidence="1" type="ORF">EAH80_13540</name>
</gene>